<proteinExistence type="predicted"/>
<dbReference type="AlphaFoldDB" id="A9AX20"/>
<evidence type="ECO:0000259" key="2">
    <source>
        <dbReference type="Pfam" id="PF13581"/>
    </source>
</evidence>
<dbReference type="GO" id="GO:0004674">
    <property type="term" value="F:protein serine/threonine kinase activity"/>
    <property type="evidence" value="ECO:0007669"/>
    <property type="project" value="UniProtKB-KW"/>
</dbReference>
<keyword evidence="4" id="KW-1185">Reference proteome</keyword>
<dbReference type="Proteomes" id="UP000000787">
    <property type="component" value="Chromosome"/>
</dbReference>
<accession>A9AX20</accession>
<dbReference type="InterPro" id="IPR050267">
    <property type="entry name" value="Anti-sigma-factor_SerPK"/>
</dbReference>
<dbReference type="SUPFAM" id="SSF55874">
    <property type="entry name" value="ATPase domain of HSP90 chaperone/DNA topoisomerase II/histidine kinase"/>
    <property type="match status" value="1"/>
</dbReference>
<sequence length="142" mass="16402">MVDIVIPARIDLLVEIASTVRRFLQTLPIIEQHPQLIYNIELAVHEICTNIITHAYEFNNAGSIAINVRFYSLTNQLEINIYDWGKPFYADQRRLPDLEHGQEGGYGLFIVEQVLDSLCYRRTATGNHWQLIKQLGATYEHC</sequence>
<evidence type="ECO:0000256" key="1">
    <source>
        <dbReference type="ARBA" id="ARBA00022527"/>
    </source>
</evidence>
<dbReference type="HOGENOM" id="CLU_090336_24_1_0"/>
<dbReference type="Gene3D" id="3.30.565.10">
    <property type="entry name" value="Histidine kinase-like ATPase, C-terminal domain"/>
    <property type="match status" value="1"/>
</dbReference>
<reference evidence="3 4" key="1">
    <citation type="journal article" date="2011" name="Stand. Genomic Sci.">
        <title>Complete genome sequence of the filamentous gliding predatory bacterium Herpetosiphon aurantiacus type strain (114-95(T)).</title>
        <authorList>
            <person name="Kiss H."/>
            <person name="Nett M."/>
            <person name="Domin N."/>
            <person name="Martin K."/>
            <person name="Maresca J.A."/>
            <person name="Copeland A."/>
            <person name="Lapidus A."/>
            <person name="Lucas S."/>
            <person name="Berry K.W."/>
            <person name="Glavina Del Rio T."/>
            <person name="Dalin E."/>
            <person name="Tice H."/>
            <person name="Pitluck S."/>
            <person name="Richardson P."/>
            <person name="Bruce D."/>
            <person name="Goodwin L."/>
            <person name="Han C."/>
            <person name="Detter J.C."/>
            <person name="Schmutz J."/>
            <person name="Brettin T."/>
            <person name="Land M."/>
            <person name="Hauser L."/>
            <person name="Kyrpides N.C."/>
            <person name="Ivanova N."/>
            <person name="Goker M."/>
            <person name="Woyke T."/>
            <person name="Klenk H.P."/>
            <person name="Bryant D.A."/>
        </authorList>
    </citation>
    <scope>NUCLEOTIDE SEQUENCE [LARGE SCALE GENOMIC DNA]</scope>
    <source>
        <strain evidence="4">ATCC 23779 / DSM 785 / 114-95</strain>
    </source>
</reference>
<dbReference type="CDD" id="cd16936">
    <property type="entry name" value="HATPase_RsbW-like"/>
    <property type="match status" value="1"/>
</dbReference>
<dbReference type="Pfam" id="PF13581">
    <property type="entry name" value="HATPase_c_2"/>
    <property type="match status" value="1"/>
</dbReference>
<name>A9AX20_HERA2</name>
<dbReference type="KEGG" id="hau:Haur_2188"/>
<keyword evidence="1 3" id="KW-0418">Kinase</keyword>
<keyword evidence="1 3" id="KW-0723">Serine/threonine-protein kinase</keyword>
<protein>
    <submittedName>
        <fullName evidence="3">Anti-sigma regulatory factor, serine/threonine protein kinase</fullName>
    </submittedName>
</protein>
<feature type="domain" description="Histidine kinase/HSP90-like ATPase" evidence="2">
    <location>
        <begin position="17"/>
        <end position="132"/>
    </location>
</feature>
<dbReference type="PANTHER" id="PTHR35526:SF3">
    <property type="entry name" value="ANTI-SIGMA-F FACTOR RSBW"/>
    <property type="match status" value="1"/>
</dbReference>
<gene>
    <name evidence="3" type="ordered locus">Haur_2188</name>
</gene>
<dbReference type="eggNOG" id="COG2172">
    <property type="taxonomic scope" value="Bacteria"/>
</dbReference>
<dbReference type="InterPro" id="IPR036890">
    <property type="entry name" value="HATPase_C_sf"/>
</dbReference>
<dbReference type="STRING" id="316274.Haur_2188"/>
<dbReference type="BioCyc" id="HAUR316274:GHYA-2216-MONOMER"/>
<keyword evidence="1 3" id="KW-0808">Transferase</keyword>
<dbReference type="EMBL" id="CP000875">
    <property type="protein sequence ID" value="ABX04828.1"/>
    <property type="molecule type" value="Genomic_DNA"/>
</dbReference>
<organism evidence="3 4">
    <name type="scientific">Herpetosiphon aurantiacus (strain ATCC 23779 / DSM 785 / 114-95)</name>
    <dbReference type="NCBI Taxonomy" id="316274"/>
    <lineage>
        <taxon>Bacteria</taxon>
        <taxon>Bacillati</taxon>
        <taxon>Chloroflexota</taxon>
        <taxon>Chloroflexia</taxon>
        <taxon>Herpetosiphonales</taxon>
        <taxon>Herpetosiphonaceae</taxon>
        <taxon>Herpetosiphon</taxon>
    </lineage>
</organism>
<dbReference type="InParanoid" id="A9AX20"/>
<evidence type="ECO:0000313" key="3">
    <source>
        <dbReference type="EMBL" id="ABX04828.1"/>
    </source>
</evidence>
<evidence type="ECO:0000313" key="4">
    <source>
        <dbReference type="Proteomes" id="UP000000787"/>
    </source>
</evidence>
<dbReference type="InterPro" id="IPR003594">
    <property type="entry name" value="HATPase_dom"/>
</dbReference>
<dbReference type="PANTHER" id="PTHR35526">
    <property type="entry name" value="ANTI-SIGMA-F FACTOR RSBW-RELATED"/>
    <property type="match status" value="1"/>
</dbReference>